<comment type="caution">
    <text evidence="10">The sequence shown here is derived from an EMBL/GenBank/DDBJ whole genome shotgun (WGS) entry which is preliminary data.</text>
</comment>
<sequence>MLPIKSKYKIAKRLGAGIFEQTQTQKFALSEARTTKKMRGGRGGKSDFGRQLLEKQKVRFTYGLPERQLANYAQAAFETANPPESLHRALEMRLDSVAYRAGFALTRRAGRQMASHGHLVVNGTRVTTPSMHLKKGDTVSVREGSRKSPLFAHLGNPEASARTIPQWLSVDLPTMVIKVEGELAYVPAEIPLDYPAVFEFYSR</sequence>
<dbReference type="Gene3D" id="1.10.1050.10">
    <property type="entry name" value="Ribosomal Protein S4 Delta 41, Chain A, domain 1"/>
    <property type="match status" value="1"/>
</dbReference>
<dbReference type="GO" id="GO:0019843">
    <property type="term" value="F:rRNA binding"/>
    <property type="evidence" value="ECO:0007669"/>
    <property type="project" value="UniProtKB-UniRule"/>
</dbReference>
<dbReference type="HAMAP" id="MF_01306_B">
    <property type="entry name" value="Ribosomal_uS4_B"/>
    <property type="match status" value="1"/>
</dbReference>
<dbReference type="PANTHER" id="PTHR11831">
    <property type="entry name" value="30S 40S RIBOSOMAL PROTEIN"/>
    <property type="match status" value="1"/>
</dbReference>
<evidence type="ECO:0000256" key="1">
    <source>
        <dbReference type="ARBA" id="ARBA00007465"/>
    </source>
</evidence>
<dbReference type="InterPro" id="IPR005709">
    <property type="entry name" value="Ribosomal_uS4_bac-type"/>
</dbReference>
<dbReference type="GO" id="GO:0042274">
    <property type="term" value="P:ribosomal small subunit biogenesis"/>
    <property type="evidence" value="ECO:0007669"/>
    <property type="project" value="TreeGrafter"/>
</dbReference>
<gene>
    <name evidence="7" type="primary">rpsD</name>
    <name evidence="10" type="ORF">A3A38_01230</name>
</gene>
<organism evidence="10 11">
    <name type="scientific">Candidatus Kaiserbacteria bacterium RIFCSPLOWO2_01_FULL_53_17</name>
    <dbReference type="NCBI Taxonomy" id="1798511"/>
    <lineage>
        <taxon>Bacteria</taxon>
        <taxon>Candidatus Kaiseribacteriota</taxon>
    </lineage>
</organism>
<dbReference type="Pfam" id="PF01479">
    <property type="entry name" value="S4"/>
    <property type="match status" value="1"/>
</dbReference>
<dbReference type="InterPro" id="IPR022801">
    <property type="entry name" value="Ribosomal_uS4"/>
</dbReference>
<accession>A0A1F6EIE1</accession>
<dbReference type="NCBIfam" id="NF003717">
    <property type="entry name" value="PRK05327.1"/>
    <property type="match status" value="1"/>
</dbReference>
<feature type="domain" description="Small ribosomal subunit protein uS4 N-terminal" evidence="9">
    <location>
        <begin position="5"/>
        <end position="91"/>
    </location>
</feature>
<dbReference type="FunFam" id="3.10.290.10:FF:000001">
    <property type="entry name" value="30S ribosomal protein S4"/>
    <property type="match status" value="1"/>
</dbReference>
<evidence type="ECO:0000256" key="7">
    <source>
        <dbReference type="HAMAP-Rule" id="MF_01306"/>
    </source>
</evidence>
<evidence type="ECO:0000259" key="9">
    <source>
        <dbReference type="SMART" id="SM01390"/>
    </source>
</evidence>
<name>A0A1F6EIE1_9BACT</name>
<keyword evidence="5 7" id="KW-0687">Ribonucleoprotein</keyword>
<protein>
    <recommendedName>
        <fullName evidence="6 7">Small ribosomal subunit protein uS4</fullName>
    </recommendedName>
</protein>
<dbReference type="Proteomes" id="UP000177306">
    <property type="component" value="Unassembled WGS sequence"/>
</dbReference>
<keyword evidence="2 7" id="KW-0699">rRNA-binding</keyword>
<dbReference type="InterPro" id="IPR001912">
    <property type="entry name" value="Ribosomal_uS4_N"/>
</dbReference>
<dbReference type="InterPro" id="IPR002942">
    <property type="entry name" value="S4_RNA-bd"/>
</dbReference>
<dbReference type="InterPro" id="IPR036986">
    <property type="entry name" value="S4_RNA-bd_sf"/>
</dbReference>
<dbReference type="PANTHER" id="PTHR11831:SF4">
    <property type="entry name" value="SMALL RIBOSOMAL SUBUNIT PROTEIN US4M"/>
    <property type="match status" value="1"/>
</dbReference>
<dbReference type="PROSITE" id="PS50889">
    <property type="entry name" value="S4"/>
    <property type="match status" value="1"/>
</dbReference>
<comment type="subunit">
    <text evidence="7">Part of the 30S ribosomal subunit. Contacts protein S5. The interaction surface between S4 and S5 is involved in control of translational fidelity.</text>
</comment>
<proteinExistence type="inferred from homology"/>
<evidence type="ECO:0000259" key="8">
    <source>
        <dbReference type="SMART" id="SM00363"/>
    </source>
</evidence>
<evidence type="ECO:0000313" key="10">
    <source>
        <dbReference type="EMBL" id="OGG73409.1"/>
    </source>
</evidence>
<evidence type="ECO:0000256" key="5">
    <source>
        <dbReference type="ARBA" id="ARBA00023274"/>
    </source>
</evidence>
<dbReference type="SMART" id="SM00363">
    <property type="entry name" value="S4"/>
    <property type="match status" value="1"/>
</dbReference>
<evidence type="ECO:0000313" key="11">
    <source>
        <dbReference type="Proteomes" id="UP000177306"/>
    </source>
</evidence>
<dbReference type="SUPFAM" id="SSF55174">
    <property type="entry name" value="Alpha-L RNA-binding motif"/>
    <property type="match status" value="1"/>
</dbReference>
<dbReference type="Gene3D" id="3.10.290.10">
    <property type="entry name" value="RNA-binding S4 domain"/>
    <property type="match status" value="1"/>
</dbReference>
<evidence type="ECO:0000256" key="4">
    <source>
        <dbReference type="ARBA" id="ARBA00022980"/>
    </source>
</evidence>
<evidence type="ECO:0000256" key="3">
    <source>
        <dbReference type="ARBA" id="ARBA00022884"/>
    </source>
</evidence>
<dbReference type="GO" id="GO:0003735">
    <property type="term" value="F:structural constituent of ribosome"/>
    <property type="evidence" value="ECO:0007669"/>
    <property type="project" value="InterPro"/>
</dbReference>
<dbReference type="CDD" id="cd00165">
    <property type="entry name" value="S4"/>
    <property type="match status" value="1"/>
</dbReference>
<comment type="function">
    <text evidence="7">One of the primary rRNA binding proteins, it binds directly to 16S rRNA where it nucleates assembly of the body of the 30S subunit.</text>
</comment>
<dbReference type="GO" id="GO:0015935">
    <property type="term" value="C:small ribosomal subunit"/>
    <property type="evidence" value="ECO:0007669"/>
    <property type="project" value="InterPro"/>
</dbReference>
<dbReference type="EMBL" id="MFLY01000001">
    <property type="protein sequence ID" value="OGG73409.1"/>
    <property type="molecule type" value="Genomic_DNA"/>
</dbReference>
<keyword evidence="3 7" id="KW-0694">RNA-binding</keyword>
<comment type="function">
    <text evidence="7">With S5 and S12 plays an important role in translational accuracy.</text>
</comment>
<keyword evidence="4 7" id="KW-0689">Ribosomal protein</keyword>
<evidence type="ECO:0000256" key="2">
    <source>
        <dbReference type="ARBA" id="ARBA00022730"/>
    </source>
</evidence>
<dbReference type="GO" id="GO:0006412">
    <property type="term" value="P:translation"/>
    <property type="evidence" value="ECO:0007669"/>
    <property type="project" value="UniProtKB-UniRule"/>
</dbReference>
<comment type="similarity">
    <text evidence="1 7">Belongs to the universal ribosomal protein uS4 family.</text>
</comment>
<dbReference type="SMART" id="SM01390">
    <property type="entry name" value="Ribosomal_S4"/>
    <property type="match status" value="1"/>
</dbReference>
<dbReference type="AlphaFoldDB" id="A0A1F6EIE1"/>
<feature type="domain" description="RNA-binding S4" evidence="8">
    <location>
        <begin position="92"/>
        <end position="155"/>
    </location>
</feature>
<reference evidence="10 11" key="1">
    <citation type="journal article" date="2016" name="Nat. Commun.">
        <title>Thousands of microbial genomes shed light on interconnected biogeochemical processes in an aquifer system.</title>
        <authorList>
            <person name="Anantharaman K."/>
            <person name="Brown C.T."/>
            <person name="Hug L.A."/>
            <person name="Sharon I."/>
            <person name="Castelle C.J."/>
            <person name="Probst A.J."/>
            <person name="Thomas B.C."/>
            <person name="Singh A."/>
            <person name="Wilkins M.J."/>
            <person name="Karaoz U."/>
            <person name="Brodie E.L."/>
            <person name="Williams K.H."/>
            <person name="Hubbard S.S."/>
            <person name="Banfield J.F."/>
        </authorList>
    </citation>
    <scope>NUCLEOTIDE SEQUENCE [LARGE SCALE GENOMIC DNA]</scope>
</reference>
<evidence type="ECO:0000256" key="6">
    <source>
        <dbReference type="ARBA" id="ARBA00035254"/>
    </source>
</evidence>
<dbReference type="Pfam" id="PF00163">
    <property type="entry name" value="Ribosomal_S4"/>
    <property type="match status" value="1"/>
</dbReference>